<protein>
    <recommendedName>
        <fullName evidence="4">FLYWCH-type domain-containing protein</fullName>
    </recommendedName>
</protein>
<accession>A0A0V1KU18</accession>
<keyword evidence="3" id="KW-0862">Zinc</keyword>
<dbReference type="Pfam" id="PF04500">
    <property type="entry name" value="FLYWCH"/>
    <property type="match status" value="1"/>
</dbReference>
<name>A0A0V1KU18_9BILA</name>
<dbReference type="Proteomes" id="UP000054721">
    <property type="component" value="Unassembled WGS sequence"/>
</dbReference>
<gene>
    <name evidence="5" type="ORF">T02_5009</name>
</gene>
<evidence type="ECO:0000256" key="2">
    <source>
        <dbReference type="ARBA" id="ARBA00022771"/>
    </source>
</evidence>
<dbReference type="AlphaFoldDB" id="A0A0V1KU18"/>
<dbReference type="Gene3D" id="2.20.25.240">
    <property type="match status" value="1"/>
</dbReference>
<dbReference type="GO" id="GO:0008270">
    <property type="term" value="F:zinc ion binding"/>
    <property type="evidence" value="ECO:0007669"/>
    <property type="project" value="UniProtKB-KW"/>
</dbReference>
<feature type="domain" description="FLYWCH-type" evidence="4">
    <location>
        <begin position="96"/>
        <end position="153"/>
    </location>
</feature>
<proteinExistence type="predicted"/>
<comment type="caution">
    <text evidence="5">The sequence shown here is derived from an EMBL/GenBank/DDBJ whole genome shotgun (WGS) entry which is preliminary data.</text>
</comment>
<evidence type="ECO:0000313" key="5">
    <source>
        <dbReference type="EMBL" id="KRZ50450.1"/>
    </source>
</evidence>
<evidence type="ECO:0000259" key="4">
    <source>
        <dbReference type="Pfam" id="PF04500"/>
    </source>
</evidence>
<dbReference type="OrthoDB" id="5920713at2759"/>
<keyword evidence="1" id="KW-0479">Metal-binding</keyword>
<keyword evidence="6" id="KW-1185">Reference proteome</keyword>
<dbReference type="EMBL" id="JYDW01000264">
    <property type="protein sequence ID" value="KRZ50450.1"/>
    <property type="molecule type" value="Genomic_DNA"/>
</dbReference>
<keyword evidence="2" id="KW-0863">Zinc-finger</keyword>
<dbReference type="InterPro" id="IPR007588">
    <property type="entry name" value="Znf_FLYWCH"/>
</dbReference>
<reference evidence="5 6" key="1">
    <citation type="submission" date="2015-05" db="EMBL/GenBank/DDBJ databases">
        <title>Evolution of Trichinella species and genotypes.</title>
        <authorList>
            <person name="Korhonen P.K."/>
            <person name="Edoardo P."/>
            <person name="Giuseppe L.R."/>
            <person name="Gasser R.B."/>
        </authorList>
    </citation>
    <scope>NUCLEOTIDE SEQUENCE [LARGE SCALE GENOMIC DNA]</scope>
    <source>
        <strain evidence="5">ISS10</strain>
    </source>
</reference>
<evidence type="ECO:0000256" key="3">
    <source>
        <dbReference type="ARBA" id="ARBA00022833"/>
    </source>
</evidence>
<evidence type="ECO:0000313" key="6">
    <source>
        <dbReference type="Proteomes" id="UP000054721"/>
    </source>
</evidence>
<sequence>MHLFYCKNLRCYQCCSSKDWSWWRKKNISSNKESMDQRHTRSVPFVSHFCTLSPLKSRQDEDQARSEIKNDLFSKHSRWCFNGINSFLLFMPLWRFVSTQRNQQKLVYRGRCYTLKRTNRNDKCWICASGTRGCPGKLYTNLDATQVIRTGEHAEGCRVDAHAFYHQQQLNELKRLVAGDLRPVLEIYDELASNASTSLATAAHFPTWEQARNTMYYSRSKRYPRLPARRQDLQLIAEQMTTKSGAQFLMYHSPTNNILIFANEAGVRLLAQSNCWCGDGTRKLLPVVYCLTGRKDLLTYNRIFKYSIPKRKNLASKLIWPLITTFQGNFPNTRVQGWFFQLLPRCASAGRPAWLKK</sequence>
<organism evidence="5 6">
    <name type="scientific">Trichinella nativa</name>
    <dbReference type="NCBI Taxonomy" id="6335"/>
    <lineage>
        <taxon>Eukaryota</taxon>
        <taxon>Metazoa</taxon>
        <taxon>Ecdysozoa</taxon>
        <taxon>Nematoda</taxon>
        <taxon>Enoplea</taxon>
        <taxon>Dorylaimia</taxon>
        <taxon>Trichinellida</taxon>
        <taxon>Trichinellidae</taxon>
        <taxon>Trichinella</taxon>
    </lineage>
</organism>
<evidence type="ECO:0000256" key="1">
    <source>
        <dbReference type="ARBA" id="ARBA00022723"/>
    </source>
</evidence>